<evidence type="ECO:0000259" key="1">
    <source>
        <dbReference type="Pfam" id="PF00501"/>
    </source>
</evidence>
<dbReference type="PROSITE" id="PS00455">
    <property type="entry name" value="AMP_BINDING"/>
    <property type="match status" value="1"/>
</dbReference>
<dbReference type="AlphaFoldDB" id="A0A9X2HMY3"/>
<evidence type="ECO:0000313" key="4">
    <source>
        <dbReference type="Proteomes" id="UP001139451"/>
    </source>
</evidence>
<protein>
    <submittedName>
        <fullName evidence="3">Acyl--CoA ligase</fullName>
    </submittedName>
</protein>
<dbReference type="Proteomes" id="UP001139451">
    <property type="component" value="Unassembled WGS sequence"/>
</dbReference>
<keyword evidence="3" id="KW-0436">Ligase</keyword>
<dbReference type="InterPro" id="IPR050237">
    <property type="entry name" value="ATP-dep_AMP-bd_enzyme"/>
</dbReference>
<dbReference type="PANTHER" id="PTHR43767:SF1">
    <property type="entry name" value="NONRIBOSOMAL PEPTIDE SYNTHASE PES1 (EUROFUNG)-RELATED"/>
    <property type="match status" value="1"/>
</dbReference>
<dbReference type="Pfam" id="PF00501">
    <property type="entry name" value="AMP-binding"/>
    <property type="match status" value="1"/>
</dbReference>
<dbReference type="InterPro" id="IPR025110">
    <property type="entry name" value="AMP-bd_C"/>
</dbReference>
<dbReference type="InterPro" id="IPR000873">
    <property type="entry name" value="AMP-dep_synth/lig_dom"/>
</dbReference>
<dbReference type="InterPro" id="IPR042099">
    <property type="entry name" value="ANL_N_sf"/>
</dbReference>
<comment type="caution">
    <text evidence="3">The sequence shown here is derived from an EMBL/GenBank/DDBJ whole genome shotgun (WGS) entry which is preliminary data.</text>
</comment>
<feature type="domain" description="AMP-binding enzyme C-terminal" evidence="2">
    <location>
        <begin position="428"/>
        <end position="505"/>
    </location>
</feature>
<dbReference type="InterPro" id="IPR020845">
    <property type="entry name" value="AMP-binding_CS"/>
</dbReference>
<dbReference type="EMBL" id="JAMLDX010000016">
    <property type="protein sequence ID" value="MCP3732239.1"/>
    <property type="molecule type" value="Genomic_DNA"/>
</dbReference>
<gene>
    <name evidence="3" type="ORF">M9978_17600</name>
</gene>
<evidence type="ECO:0000259" key="2">
    <source>
        <dbReference type="Pfam" id="PF13193"/>
    </source>
</evidence>
<dbReference type="GO" id="GO:0016878">
    <property type="term" value="F:acid-thiol ligase activity"/>
    <property type="evidence" value="ECO:0007669"/>
    <property type="project" value="UniProtKB-ARBA"/>
</dbReference>
<reference evidence="3" key="1">
    <citation type="submission" date="2022-05" db="EMBL/GenBank/DDBJ databases">
        <title>Sphingomonas sp. strain MG17 Genome sequencing and assembly.</title>
        <authorList>
            <person name="Kim I."/>
        </authorList>
    </citation>
    <scope>NUCLEOTIDE SEQUENCE</scope>
    <source>
        <strain evidence="3">MG17</strain>
    </source>
</reference>
<proteinExistence type="predicted"/>
<dbReference type="RefSeq" id="WP_254295501.1">
    <property type="nucleotide sequence ID" value="NZ_JAMLDX010000016.1"/>
</dbReference>
<dbReference type="Gene3D" id="3.30.300.30">
    <property type="match status" value="1"/>
</dbReference>
<organism evidence="3 4">
    <name type="scientific">Sphingomonas tagetis</name>
    <dbReference type="NCBI Taxonomy" id="2949092"/>
    <lineage>
        <taxon>Bacteria</taxon>
        <taxon>Pseudomonadati</taxon>
        <taxon>Pseudomonadota</taxon>
        <taxon>Alphaproteobacteria</taxon>
        <taxon>Sphingomonadales</taxon>
        <taxon>Sphingomonadaceae</taxon>
        <taxon>Sphingomonas</taxon>
    </lineage>
</organism>
<name>A0A9X2HMY3_9SPHN</name>
<dbReference type="Pfam" id="PF13193">
    <property type="entry name" value="AMP-binding_C"/>
    <property type="match status" value="1"/>
</dbReference>
<dbReference type="SUPFAM" id="SSF56801">
    <property type="entry name" value="Acetyl-CoA synthetase-like"/>
    <property type="match status" value="1"/>
</dbReference>
<dbReference type="PANTHER" id="PTHR43767">
    <property type="entry name" value="LONG-CHAIN-FATTY-ACID--COA LIGASE"/>
    <property type="match status" value="1"/>
</dbReference>
<sequence>MNTTSRLELAESEFITLPDLLHVRATEQPDKLAFIDARRETSYEALDRRMSRVAGSLQRDGLRKGDHVAICASGNSIEYIEAFFGALRLGVVVAPLAPSGTPDSLRAQIKDSSARVLFLDADTAEHLGDALFETAVARVALDGSSIGIPFETWLNDADAANLPAIVAEDPFNLIYSSGTTGAPKGIVQPHAMRWGHMRRAIYPPDAVTLISTPLYSNTTLVSLIPTIANGGTVVLMKKFDAAEFLSLSERHRATHAMLVPVQYRRILDHPSFATRDLSSYRLKFATSAPFDPALKREVIDRWPGGLIEFYGMTEGGGTCVLLAHAHPDKLHSVGQPLPDHDIRTIDEEGRTTKPGVPGEVVGRSAAMMTGYHNLPGKTSEAEWYSPDGKRFIRTGDLGMFDPEGFLVLIGRKKDMIISGGFNIYPGDLEAVLLADPTVAEAAVVGIPSASWGETPVGFVTLREGADADDTLVEDIRAAANAKLGKTQRLSDLRIVPELPRSAIGKILKRELRDMYVASTGSAGRTSIEETK</sequence>
<dbReference type="InterPro" id="IPR045851">
    <property type="entry name" value="AMP-bd_C_sf"/>
</dbReference>
<keyword evidence="4" id="KW-1185">Reference proteome</keyword>
<accession>A0A9X2HMY3</accession>
<dbReference type="Gene3D" id="3.40.50.12780">
    <property type="entry name" value="N-terminal domain of ligase-like"/>
    <property type="match status" value="1"/>
</dbReference>
<evidence type="ECO:0000313" key="3">
    <source>
        <dbReference type="EMBL" id="MCP3732239.1"/>
    </source>
</evidence>
<feature type="domain" description="AMP-dependent synthetase/ligase" evidence="1">
    <location>
        <begin position="23"/>
        <end position="372"/>
    </location>
</feature>